<feature type="transmembrane region" description="Helical" evidence="1">
    <location>
        <begin position="12"/>
        <end position="32"/>
    </location>
</feature>
<dbReference type="AlphaFoldDB" id="A0AAN8MUE8"/>
<feature type="transmembrane region" description="Helical" evidence="1">
    <location>
        <begin position="136"/>
        <end position="159"/>
    </location>
</feature>
<name>A0AAN8MUE8_9PEZI</name>
<organism evidence="2 3">
    <name type="scientific">Orbilia javanica</name>
    <dbReference type="NCBI Taxonomy" id="47235"/>
    <lineage>
        <taxon>Eukaryota</taxon>
        <taxon>Fungi</taxon>
        <taxon>Dikarya</taxon>
        <taxon>Ascomycota</taxon>
        <taxon>Pezizomycotina</taxon>
        <taxon>Orbiliomycetes</taxon>
        <taxon>Orbiliales</taxon>
        <taxon>Orbiliaceae</taxon>
        <taxon>Orbilia</taxon>
    </lineage>
</organism>
<evidence type="ECO:0000313" key="2">
    <source>
        <dbReference type="EMBL" id="KAK6334996.1"/>
    </source>
</evidence>
<evidence type="ECO:0000313" key="3">
    <source>
        <dbReference type="Proteomes" id="UP001313282"/>
    </source>
</evidence>
<evidence type="ECO:0000256" key="1">
    <source>
        <dbReference type="SAM" id="Phobius"/>
    </source>
</evidence>
<dbReference type="EMBL" id="JAVHNR010000008">
    <property type="protein sequence ID" value="KAK6334996.1"/>
    <property type="molecule type" value="Genomic_DNA"/>
</dbReference>
<feature type="transmembrane region" description="Helical" evidence="1">
    <location>
        <begin position="94"/>
        <end position="116"/>
    </location>
</feature>
<gene>
    <name evidence="2" type="ORF">TWF718_010437</name>
</gene>
<comment type="caution">
    <text evidence="2">The sequence shown here is derived from an EMBL/GenBank/DDBJ whole genome shotgun (WGS) entry which is preliminary data.</text>
</comment>
<sequence>MPTTYTPPFLFTASYTLSTLSITGLSALMLTNPQLYHKHILRSTNPTTTDLFISTQFTNSTQEVLNSTIQTSGIFLLTTSLGLFATRNHHPSSFLLLSTVSLGVAAGHAYLLRPVFTNDILRKAWLEETERVTKMGVVIGVNALTALIGLWAGLSYGGWPWHAERMFFSTPVVSSSSQAFVSGNPDDFDLEGVVNVFVKGAVELAGGVGGILQGVLAASS</sequence>
<keyword evidence="1" id="KW-0472">Membrane</keyword>
<reference evidence="2 3" key="1">
    <citation type="submission" date="2019-10" db="EMBL/GenBank/DDBJ databases">
        <authorList>
            <person name="Palmer J.M."/>
        </authorList>
    </citation>
    <scope>NUCLEOTIDE SEQUENCE [LARGE SCALE GENOMIC DNA]</scope>
    <source>
        <strain evidence="2 3">TWF718</strain>
    </source>
</reference>
<dbReference type="Proteomes" id="UP001313282">
    <property type="component" value="Unassembled WGS sequence"/>
</dbReference>
<protein>
    <submittedName>
        <fullName evidence="2">Uncharacterized protein</fullName>
    </submittedName>
</protein>
<keyword evidence="3" id="KW-1185">Reference proteome</keyword>
<keyword evidence="1" id="KW-1133">Transmembrane helix</keyword>
<keyword evidence="1" id="KW-0812">Transmembrane</keyword>
<proteinExistence type="predicted"/>
<accession>A0AAN8MUE8</accession>